<dbReference type="InterPro" id="IPR050312">
    <property type="entry name" value="IolE/XylAMocC-like"/>
</dbReference>
<dbReference type="PROSITE" id="PS51257">
    <property type="entry name" value="PROKAR_LIPOPROTEIN"/>
    <property type="match status" value="1"/>
</dbReference>
<evidence type="ECO:0000313" key="3">
    <source>
        <dbReference type="Proteomes" id="UP000011864"/>
    </source>
</evidence>
<dbReference type="SUPFAM" id="SSF51658">
    <property type="entry name" value="Xylose isomerase-like"/>
    <property type="match status" value="1"/>
</dbReference>
<protein>
    <recommendedName>
        <fullName evidence="1">Xylose isomerase-like TIM barrel domain-containing protein</fullName>
    </recommendedName>
</protein>
<organism evidence="2 3">
    <name type="scientific">Paraglaciecola psychrophila 170</name>
    <dbReference type="NCBI Taxonomy" id="1129794"/>
    <lineage>
        <taxon>Bacteria</taxon>
        <taxon>Pseudomonadati</taxon>
        <taxon>Pseudomonadota</taxon>
        <taxon>Gammaproteobacteria</taxon>
        <taxon>Alteromonadales</taxon>
        <taxon>Alteromonadaceae</taxon>
        <taxon>Paraglaciecola</taxon>
    </lineage>
</organism>
<gene>
    <name evidence="2" type="ORF">C427_0227</name>
</gene>
<dbReference type="EMBL" id="CP003837">
    <property type="protein sequence ID" value="AGH42337.1"/>
    <property type="molecule type" value="Genomic_DNA"/>
</dbReference>
<name>K6YYP9_9ALTE</name>
<reference evidence="2 3" key="1">
    <citation type="journal article" date="2013" name="Genome Announc.">
        <title>Complete Genome Sequence of Glaciecola psychrophila Strain 170T.</title>
        <authorList>
            <person name="Yin J."/>
            <person name="Chen J."/>
            <person name="Liu G."/>
            <person name="Yu Y."/>
            <person name="Song L."/>
            <person name="Wang X."/>
            <person name="Qu X."/>
        </authorList>
    </citation>
    <scope>NUCLEOTIDE SEQUENCE [LARGE SCALE GENOMIC DNA]</scope>
    <source>
        <strain evidence="2 3">170</strain>
    </source>
</reference>
<feature type="domain" description="Xylose isomerase-like TIM barrel" evidence="1">
    <location>
        <begin position="64"/>
        <end position="212"/>
    </location>
</feature>
<keyword evidence="3" id="KW-1185">Reference proteome</keyword>
<accession>K6YYP9</accession>
<evidence type="ECO:0000259" key="1">
    <source>
        <dbReference type="Pfam" id="PF01261"/>
    </source>
</evidence>
<dbReference type="Proteomes" id="UP000011864">
    <property type="component" value="Chromosome"/>
</dbReference>
<dbReference type="PATRIC" id="fig|1129794.4.peg.221"/>
<proteinExistence type="predicted"/>
<dbReference type="PANTHER" id="PTHR12110:SF53">
    <property type="entry name" value="BLR5974 PROTEIN"/>
    <property type="match status" value="1"/>
</dbReference>
<dbReference type="PANTHER" id="PTHR12110">
    <property type="entry name" value="HYDROXYPYRUVATE ISOMERASE"/>
    <property type="match status" value="1"/>
</dbReference>
<dbReference type="eggNOG" id="COG1082">
    <property type="taxonomic scope" value="Bacteria"/>
</dbReference>
<dbReference type="HOGENOM" id="CLU_1271287_0_0_6"/>
<dbReference type="InterPro" id="IPR013022">
    <property type="entry name" value="Xyl_isomerase-like_TIM-brl"/>
</dbReference>
<dbReference type="InterPro" id="IPR036237">
    <property type="entry name" value="Xyl_isomerase-like_sf"/>
</dbReference>
<dbReference type="KEGG" id="gps:C427_0227"/>
<dbReference type="Pfam" id="PF01261">
    <property type="entry name" value="AP_endonuc_2"/>
    <property type="match status" value="1"/>
</dbReference>
<dbReference type="OrthoDB" id="9810637at2"/>
<evidence type="ECO:0000313" key="2">
    <source>
        <dbReference type="EMBL" id="AGH42337.1"/>
    </source>
</evidence>
<sequence>MKIFPLTWIATITLALFVSCSKLEDNQAPVAKTIGSEAKYSLAQWSFNRELFAGEMDTVDFIYAAGDMNFVGVEYVSQFFQDKVDDFEYLDSLNAAAKAAGIKNLMIQVDNIGNLGASDSELQSQAIATGKKWVDAASYLGCDMMRVNAHGDGSPEDVKAQSIEAIGILAEYAQQKGLQIIIENHGGISNDGAWLADLITKLADKNVAGLADFIIGV</sequence>
<dbReference type="Gene3D" id="3.20.20.150">
    <property type="entry name" value="Divalent-metal-dependent TIM barrel enzymes"/>
    <property type="match status" value="1"/>
</dbReference>
<dbReference type="AlphaFoldDB" id="K6YYP9"/>
<dbReference type="RefSeq" id="WP_007638201.1">
    <property type="nucleotide sequence ID" value="NC_020514.1"/>
</dbReference>
<dbReference type="STRING" id="1129794.C427_0227"/>